<reference evidence="1" key="1">
    <citation type="journal article" date="2016" name="Nat. Genet.">
        <title>A high-quality carrot genome assembly provides new insights into carotenoid accumulation and asterid genome evolution.</title>
        <authorList>
            <person name="Iorizzo M."/>
            <person name="Ellison S."/>
            <person name="Senalik D."/>
            <person name="Zeng P."/>
            <person name="Satapoomin P."/>
            <person name="Huang J."/>
            <person name="Bowman M."/>
            <person name="Iovene M."/>
            <person name="Sanseverino W."/>
            <person name="Cavagnaro P."/>
            <person name="Yildiz M."/>
            <person name="Macko-Podgorni A."/>
            <person name="Moranska E."/>
            <person name="Grzebelus E."/>
            <person name="Grzebelus D."/>
            <person name="Ashrafi H."/>
            <person name="Zheng Z."/>
            <person name="Cheng S."/>
            <person name="Spooner D."/>
            <person name="Van Deynze A."/>
            <person name="Simon P."/>
        </authorList>
    </citation>
    <scope>NUCLEOTIDE SEQUENCE</scope>
    <source>
        <tissue evidence="1">Leaf</tissue>
    </source>
</reference>
<proteinExistence type="predicted"/>
<protein>
    <submittedName>
        <fullName evidence="1">Uncharacterized protein</fullName>
    </submittedName>
</protein>
<accession>A0A175YMI2</accession>
<dbReference type="Gramene" id="KZM84934">
    <property type="protein sequence ID" value="KZM84934"/>
    <property type="gene ID" value="DCAR_027644"/>
</dbReference>
<evidence type="ECO:0000313" key="1">
    <source>
        <dbReference type="EMBL" id="WOH12350.1"/>
    </source>
</evidence>
<dbReference type="AlphaFoldDB" id="A0A175YMI2"/>
<gene>
    <name evidence="1" type="ORF">DCAR_0831852</name>
</gene>
<name>A0A175YMI2_DAUCS</name>
<sequence length="63" mass="7171">MRCVNGECKCEPFYFDPAPVPSQVPNDDKKVSSEIRCKTVHDCEKTVICMIGKQYERMVCANV</sequence>
<dbReference type="EMBL" id="CP093350">
    <property type="protein sequence ID" value="WOH12350.1"/>
    <property type="molecule type" value="Genomic_DNA"/>
</dbReference>
<organism evidence="1 2">
    <name type="scientific">Daucus carota subsp. sativus</name>
    <name type="common">Carrot</name>
    <dbReference type="NCBI Taxonomy" id="79200"/>
    <lineage>
        <taxon>Eukaryota</taxon>
        <taxon>Viridiplantae</taxon>
        <taxon>Streptophyta</taxon>
        <taxon>Embryophyta</taxon>
        <taxon>Tracheophyta</taxon>
        <taxon>Spermatophyta</taxon>
        <taxon>Magnoliopsida</taxon>
        <taxon>eudicotyledons</taxon>
        <taxon>Gunneridae</taxon>
        <taxon>Pentapetalae</taxon>
        <taxon>asterids</taxon>
        <taxon>campanulids</taxon>
        <taxon>Apiales</taxon>
        <taxon>Apiaceae</taxon>
        <taxon>Apioideae</taxon>
        <taxon>Scandiceae</taxon>
        <taxon>Daucinae</taxon>
        <taxon>Daucus</taxon>
        <taxon>Daucus sect. Daucus</taxon>
    </lineage>
</organism>
<keyword evidence="2" id="KW-1185">Reference proteome</keyword>
<reference evidence="1" key="2">
    <citation type="submission" date="2022-03" db="EMBL/GenBank/DDBJ databases">
        <title>Draft title - Genomic analysis of global carrot germplasm unveils the trajectory of domestication and the origin of high carotenoid orange carrot.</title>
        <authorList>
            <person name="Iorizzo M."/>
            <person name="Ellison S."/>
            <person name="Senalik D."/>
            <person name="Macko-Podgorni A."/>
            <person name="Grzebelus D."/>
            <person name="Bostan H."/>
            <person name="Rolling W."/>
            <person name="Curaba J."/>
            <person name="Simon P."/>
        </authorList>
    </citation>
    <scope>NUCLEOTIDE SEQUENCE</scope>
    <source>
        <tissue evidence="1">Leaf</tissue>
    </source>
</reference>
<evidence type="ECO:0000313" key="2">
    <source>
        <dbReference type="Proteomes" id="UP000077755"/>
    </source>
</evidence>
<dbReference type="Proteomes" id="UP000077755">
    <property type="component" value="Chromosome 8"/>
</dbReference>